<evidence type="ECO:0000256" key="1">
    <source>
        <dbReference type="PROSITE-ProRule" id="PRU01023"/>
    </source>
</evidence>
<dbReference type="STRING" id="1658174.A0A1J9Q350"/>
<dbReference type="AlphaFoldDB" id="A0A1J9Q350"/>
<name>A0A1J9Q350_9EURO</name>
<proteinExistence type="inferred from homology"/>
<gene>
    <name evidence="4" type="ORF">ACJ73_09717</name>
</gene>
<feature type="domain" description="SAM-dependent MTase RsmB/NOP-type" evidence="3">
    <location>
        <begin position="1"/>
        <end position="56"/>
    </location>
</feature>
<accession>A0A1J9Q350</accession>
<keyword evidence="5" id="KW-1185">Reference proteome</keyword>
<dbReference type="InterPro" id="IPR001678">
    <property type="entry name" value="MeTrfase_RsmB-F_NOP2_dom"/>
</dbReference>
<sequence length="143" mass="15934">MAPALRHGTWATDSGVDPEESETWSLTETEREGCLRCRPNDEESTGGFFVAGFVRDAYCEADPAAGNSTDAAAGAENTSPWEEPEWEGFGSYQPFPGRNYLNSPKHIPFEPVSCPLRNPFTSFDRHNMNSFFHSISPHLFELD</sequence>
<keyword evidence="1" id="KW-0808">Transferase</keyword>
<evidence type="ECO:0000256" key="2">
    <source>
        <dbReference type="SAM" id="MobiDB-lite"/>
    </source>
</evidence>
<keyword evidence="1" id="KW-0489">Methyltransferase</keyword>
<evidence type="ECO:0000313" key="5">
    <source>
        <dbReference type="Proteomes" id="UP000242791"/>
    </source>
</evidence>
<dbReference type="GO" id="GO:0003723">
    <property type="term" value="F:RNA binding"/>
    <property type="evidence" value="ECO:0007669"/>
    <property type="project" value="UniProtKB-UniRule"/>
</dbReference>
<comment type="similarity">
    <text evidence="1">Belongs to the class I-like SAM-binding methyltransferase superfamily. RsmB/NOP family.</text>
</comment>
<evidence type="ECO:0000313" key="4">
    <source>
        <dbReference type="EMBL" id="OJD10711.1"/>
    </source>
</evidence>
<dbReference type="GO" id="GO:0008168">
    <property type="term" value="F:methyltransferase activity"/>
    <property type="evidence" value="ECO:0007669"/>
    <property type="project" value="UniProtKB-KW"/>
</dbReference>
<organism evidence="4 5">
    <name type="scientific">Blastomyces percursus</name>
    <dbReference type="NCBI Taxonomy" id="1658174"/>
    <lineage>
        <taxon>Eukaryota</taxon>
        <taxon>Fungi</taxon>
        <taxon>Dikarya</taxon>
        <taxon>Ascomycota</taxon>
        <taxon>Pezizomycotina</taxon>
        <taxon>Eurotiomycetes</taxon>
        <taxon>Eurotiomycetidae</taxon>
        <taxon>Onygenales</taxon>
        <taxon>Ajellomycetaceae</taxon>
        <taxon>Blastomyces</taxon>
    </lineage>
</organism>
<dbReference type="PROSITE" id="PS51686">
    <property type="entry name" value="SAM_MT_RSMB_NOP"/>
    <property type="match status" value="1"/>
</dbReference>
<dbReference type="EMBL" id="LGTZ01002912">
    <property type="protein sequence ID" value="OJD10711.1"/>
    <property type="molecule type" value="Genomic_DNA"/>
</dbReference>
<comment type="caution">
    <text evidence="4">The sequence shown here is derived from an EMBL/GenBank/DDBJ whole genome shotgun (WGS) entry which is preliminary data.</text>
</comment>
<protein>
    <recommendedName>
        <fullName evidence="3">SAM-dependent MTase RsmB/NOP-type domain-containing protein</fullName>
    </recommendedName>
</protein>
<evidence type="ECO:0000259" key="3">
    <source>
        <dbReference type="PROSITE" id="PS51686"/>
    </source>
</evidence>
<feature type="region of interest" description="Disordered" evidence="2">
    <location>
        <begin position="1"/>
        <end position="31"/>
    </location>
</feature>
<feature type="region of interest" description="Disordered" evidence="2">
    <location>
        <begin position="66"/>
        <end position="88"/>
    </location>
</feature>
<dbReference type="VEuPathDB" id="FungiDB:ACJ73_09717"/>
<comment type="caution">
    <text evidence="1">Lacks conserved residue(s) required for the propagation of feature annotation.</text>
</comment>
<keyword evidence="1" id="KW-0949">S-adenosyl-L-methionine</keyword>
<keyword evidence="1" id="KW-0694">RNA-binding</keyword>
<feature type="compositionally biased region" description="Low complexity" evidence="2">
    <location>
        <begin position="66"/>
        <end position="75"/>
    </location>
</feature>
<dbReference type="Proteomes" id="UP000242791">
    <property type="component" value="Unassembled WGS sequence"/>
</dbReference>
<dbReference type="GO" id="GO:0032259">
    <property type="term" value="P:methylation"/>
    <property type="evidence" value="ECO:0007669"/>
    <property type="project" value="UniProtKB-KW"/>
</dbReference>
<reference evidence="4 5" key="1">
    <citation type="submission" date="2015-08" db="EMBL/GenBank/DDBJ databases">
        <title>Emmonsia species relationships and genome sequence.</title>
        <authorList>
            <person name="Cuomo C.A."/>
            <person name="Schwartz I.S."/>
            <person name="Kenyon C."/>
            <person name="De Hoog G.S."/>
            <person name="Govender N.P."/>
            <person name="Botha A."/>
            <person name="Moreno L."/>
            <person name="De Vries M."/>
            <person name="Munoz J.F."/>
            <person name="Stielow J.B."/>
        </authorList>
    </citation>
    <scope>NUCLEOTIDE SEQUENCE [LARGE SCALE GENOMIC DNA]</scope>
    <source>
        <strain evidence="4 5">EI222</strain>
    </source>
</reference>